<accession>A0A8U0QC45</accession>
<organism evidence="1 2">
    <name type="scientific">Salvelinus namaycush</name>
    <name type="common">Lake trout</name>
    <name type="synonym">Salmo namaycush</name>
    <dbReference type="NCBI Taxonomy" id="8040"/>
    <lineage>
        <taxon>Eukaryota</taxon>
        <taxon>Metazoa</taxon>
        <taxon>Chordata</taxon>
        <taxon>Craniata</taxon>
        <taxon>Vertebrata</taxon>
        <taxon>Euteleostomi</taxon>
        <taxon>Actinopterygii</taxon>
        <taxon>Neopterygii</taxon>
        <taxon>Teleostei</taxon>
        <taxon>Protacanthopterygii</taxon>
        <taxon>Salmoniformes</taxon>
        <taxon>Salmonidae</taxon>
        <taxon>Salmoninae</taxon>
        <taxon>Salvelinus</taxon>
    </lineage>
</organism>
<gene>
    <name evidence="2" type="primary">LOC120039161</name>
</gene>
<dbReference type="GO" id="GO:0052629">
    <property type="term" value="F:phosphatidylinositol-3,5-bisphosphate 3-phosphatase activity"/>
    <property type="evidence" value="ECO:0007669"/>
    <property type="project" value="TreeGrafter"/>
</dbReference>
<dbReference type="RefSeq" id="XP_038840612.1">
    <property type="nucleotide sequence ID" value="XM_038984684.1"/>
</dbReference>
<dbReference type="GO" id="GO:0016020">
    <property type="term" value="C:membrane"/>
    <property type="evidence" value="ECO:0007669"/>
    <property type="project" value="TreeGrafter"/>
</dbReference>
<proteinExistence type="predicted"/>
<dbReference type="GeneID" id="120039161"/>
<dbReference type="PANTHER" id="PTHR10807:SF64">
    <property type="entry name" value="MYOTUBULARIN-RELATED PROTEIN 4"/>
    <property type="match status" value="1"/>
</dbReference>
<evidence type="ECO:0000313" key="2">
    <source>
        <dbReference type="RefSeq" id="XP_038840612.1"/>
    </source>
</evidence>
<dbReference type="AlphaFoldDB" id="A0A8U0QC45"/>
<reference evidence="2" key="1">
    <citation type="submission" date="2025-08" db="UniProtKB">
        <authorList>
            <consortium name="RefSeq"/>
        </authorList>
    </citation>
    <scope>IDENTIFICATION</scope>
    <source>
        <tissue evidence="2">White muscle</tissue>
    </source>
</reference>
<evidence type="ECO:0000313" key="1">
    <source>
        <dbReference type="Proteomes" id="UP000808372"/>
    </source>
</evidence>
<dbReference type="KEGG" id="snh:120039161"/>
<name>A0A8U0QC45_SALNM</name>
<dbReference type="GO" id="GO:0019903">
    <property type="term" value="F:protein phosphatase binding"/>
    <property type="evidence" value="ECO:0007669"/>
    <property type="project" value="TreeGrafter"/>
</dbReference>
<protein>
    <submittedName>
        <fullName evidence="2">Myotubularin-related protein 4-like</fullName>
    </submittedName>
</protein>
<dbReference type="SUPFAM" id="SSF50729">
    <property type="entry name" value="PH domain-like"/>
    <property type="match status" value="1"/>
</dbReference>
<dbReference type="InterPro" id="IPR030564">
    <property type="entry name" value="Myotubularin"/>
</dbReference>
<dbReference type="GO" id="GO:0004438">
    <property type="term" value="F:phosphatidylinositol-3-phosphate phosphatase activity"/>
    <property type="evidence" value="ECO:0007669"/>
    <property type="project" value="TreeGrafter"/>
</dbReference>
<keyword evidence="1" id="KW-1185">Reference proteome</keyword>
<dbReference type="GO" id="GO:0005737">
    <property type="term" value="C:cytoplasm"/>
    <property type="evidence" value="ECO:0007669"/>
    <property type="project" value="TreeGrafter"/>
</dbReference>
<dbReference type="GO" id="GO:0010506">
    <property type="term" value="P:regulation of autophagy"/>
    <property type="evidence" value="ECO:0007669"/>
    <property type="project" value="TreeGrafter"/>
</dbReference>
<sequence length="80" mass="9356">MLIEGVESRDMFQLHIVCKDSKVVRCHFSTFKQCQEWSKRLNRAIAHPGRLEDLFALAYHAWCLGSSTDDEDQHLHLCRP</sequence>
<dbReference type="PANTHER" id="PTHR10807">
    <property type="entry name" value="MYOTUBULARIN-RELATED"/>
    <property type="match status" value="1"/>
</dbReference>
<feature type="non-terminal residue" evidence="2">
    <location>
        <position position="80"/>
    </location>
</feature>
<dbReference type="GO" id="GO:0046856">
    <property type="term" value="P:phosphatidylinositol dephosphorylation"/>
    <property type="evidence" value="ECO:0007669"/>
    <property type="project" value="TreeGrafter"/>
</dbReference>
<dbReference type="Proteomes" id="UP000808372">
    <property type="component" value="Unplaced"/>
</dbReference>